<dbReference type="STRING" id="59925.EU91_1305"/>
<organism evidence="1 2">
    <name type="scientific">Prochlorococcus marinus str. GP2</name>
    <dbReference type="NCBI Taxonomy" id="59925"/>
    <lineage>
        <taxon>Bacteria</taxon>
        <taxon>Bacillati</taxon>
        <taxon>Cyanobacteriota</taxon>
        <taxon>Cyanophyceae</taxon>
        <taxon>Synechococcales</taxon>
        <taxon>Prochlorococcaceae</taxon>
        <taxon>Prochlorococcus</taxon>
    </lineage>
</organism>
<proteinExistence type="predicted"/>
<dbReference type="EMBL" id="JNAH01000007">
    <property type="protein sequence ID" value="KGF86543.1"/>
    <property type="molecule type" value="Genomic_DNA"/>
</dbReference>
<dbReference type="Proteomes" id="UP000030598">
    <property type="component" value="Unassembled WGS sequence"/>
</dbReference>
<dbReference type="AlphaFoldDB" id="A0A0A1ZE72"/>
<sequence>MGTLMKENQLIFDNPTTYFIKNFSPIRLVYHYCYLLIELKWIKKLKNSK</sequence>
<reference evidence="2" key="1">
    <citation type="journal article" date="2014" name="Sci. Data">
        <title>Genomes of diverse isolates of the marine cyanobacterium Prochlorococcus.</title>
        <authorList>
            <person name="Biller S."/>
            <person name="Berube P."/>
            <person name="Thompson J."/>
            <person name="Kelly L."/>
            <person name="Roggensack S."/>
            <person name="Awad L."/>
            <person name="Roache-Johnson K."/>
            <person name="Ding H."/>
            <person name="Giovannoni S.J."/>
            <person name="Moore L.R."/>
            <person name="Chisholm S.W."/>
        </authorList>
    </citation>
    <scope>NUCLEOTIDE SEQUENCE [LARGE SCALE GENOMIC DNA]</scope>
    <source>
        <strain evidence="2">GP2</strain>
    </source>
</reference>
<accession>A0A0A1ZE72</accession>
<protein>
    <submittedName>
        <fullName evidence="1">Uncharacterized protein</fullName>
    </submittedName>
</protein>
<evidence type="ECO:0000313" key="2">
    <source>
        <dbReference type="Proteomes" id="UP000030598"/>
    </source>
</evidence>
<evidence type="ECO:0000313" key="1">
    <source>
        <dbReference type="EMBL" id="KGF86543.1"/>
    </source>
</evidence>
<comment type="caution">
    <text evidence="1">The sequence shown here is derived from an EMBL/GenBank/DDBJ whole genome shotgun (WGS) entry which is preliminary data.</text>
</comment>
<gene>
    <name evidence="1" type="ORF">EU91_1305</name>
</gene>
<name>A0A0A1ZE72_PROMR</name>